<dbReference type="PIRSF" id="PIRSF000505">
    <property type="entry name" value="EPSPS"/>
    <property type="match status" value="1"/>
</dbReference>
<feature type="binding site" evidence="8">
    <location>
        <position position="112"/>
    </location>
    <ligand>
        <name>phosphoenolpyruvate</name>
        <dbReference type="ChEBI" id="CHEBI:58702"/>
    </ligand>
</feature>
<sequence length="426" mass="45852">MRTPGSKSLTNRYLILAALAHSPSVIHAPLHSRDSALMVEALRALGVRIEEIETDSPFGPDLRVFPLPREIEPFHASIDCGLAGTVMRFVPPVAALVPGTFSFDGDSHARQRPLQPVIQALRDLGVDIDSQQNSLPFEMKSRGSIEVSEITIDASGSSQFLSALLLSAPAFEQGLTIHHRGSAIPSMPHVEMTLEVLREVGVNVQVEENRWVVPSTSYAGFEVTVEPDLSNSGPFLAAATVLGAEILIPDWPAHTTQGGDHWKTILPLFGAKVEHDSTGLKVRGATQAEKFHQSGVDLNLAESGELAPTVAALCALTRSPSVLSGIAHLRGHETDRLAALVEEVNRLGGHAQETEDGVSIEQPVTHGELFHTYDDHRMATAAAIIGLAVPGVVVENIGTVAKTLPDFPLMWENMINQWTESARDHA</sequence>
<dbReference type="PANTHER" id="PTHR21090">
    <property type="entry name" value="AROM/DEHYDROQUINATE SYNTHASE"/>
    <property type="match status" value="1"/>
</dbReference>
<dbReference type="GO" id="GO:0005737">
    <property type="term" value="C:cytoplasm"/>
    <property type="evidence" value="ECO:0007669"/>
    <property type="project" value="UniProtKB-SubCell"/>
</dbReference>
<comment type="pathway">
    <text evidence="1 8">Metabolic intermediate biosynthesis; chorismate biosynthesis; chorismate from D-erythrose 4-phosphate and phosphoenolpyruvate: step 6/7.</text>
</comment>
<dbReference type="EC" id="2.5.1.19" evidence="8"/>
<dbReference type="PANTHER" id="PTHR21090:SF5">
    <property type="entry name" value="PENTAFUNCTIONAL AROM POLYPEPTIDE"/>
    <property type="match status" value="1"/>
</dbReference>
<dbReference type="InterPro" id="IPR013792">
    <property type="entry name" value="RNA3'P_cycl/enolpyr_Trfase_a/b"/>
</dbReference>
<gene>
    <name evidence="8 10" type="primary">aroA</name>
    <name evidence="10" type="ORF">IDM48_04620</name>
</gene>
<dbReference type="HAMAP" id="MF_00210">
    <property type="entry name" value="EPSP_synth"/>
    <property type="match status" value="1"/>
</dbReference>
<dbReference type="KEGG" id="rama:IDM48_04620"/>
<comment type="subunit">
    <text evidence="8">Monomer.</text>
</comment>
<dbReference type="AlphaFoldDB" id="A0A7H2BMT0"/>
<dbReference type="SUPFAM" id="SSF55205">
    <property type="entry name" value="EPT/RTPC-like"/>
    <property type="match status" value="1"/>
</dbReference>
<evidence type="ECO:0000313" key="10">
    <source>
        <dbReference type="EMBL" id="QNV40976.1"/>
    </source>
</evidence>
<dbReference type="InterPro" id="IPR001986">
    <property type="entry name" value="Enolpyruvate_Tfrase_dom"/>
</dbReference>
<name>A0A7H2BMT0_9MICC</name>
<evidence type="ECO:0000256" key="7">
    <source>
        <dbReference type="ARBA" id="ARBA00044633"/>
    </source>
</evidence>
<dbReference type="InterPro" id="IPR036968">
    <property type="entry name" value="Enolpyruvate_Tfrase_sf"/>
</dbReference>
<organism evidence="10 11">
    <name type="scientific">Rothia amarae</name>
    <dbReference type="NCBI Taxonomy" id="169480"/>
    <lineage>
        <taxon>Bacteria</taxon>
        <taxon>Bacillati</taxon>
        <taxon>Actinomycetota</taxon>
        <taxon>Actinomycetes</taxon>
        <taxon>Micrococcales</taxon>
        <taxon>Micrococcaceae</taxon>
        <taxon>Rothia</taxon>
    </lineage>
</organism>
<dbReference type="PROSITE" id="PS00104">
    <property type="entry name" value="EPSP_SYNTHASE_1"/>
    <property type="match status" value="1"/>
</dbReference>
<feature type="binding site" evidence="8">
    <location>
        <position position="402"/>
    </location>
    <ligand>
        <name>phosphoenolpyruvate</name>
        <dbReference type="ChEBI" id="CHEBI:58702"/>
    </ligand>
</feature>
<dbReference type="NCBIfam" id="TIGR01356">
    <property type="entry name" value="aroA"/>
    <property type="match status" value="1"/>
</dbReference>
<protein>
    <recommendedName>
        <fullName evidence="8">3-phosphoshikimate 1-carboxyvinyltransferase</fullName>
        <ecNumber evidence="8">2.5.1.19</ecNumber>
    </recommendedName>
    <alternativeName>
        <fullName evidence="8">5-enolpyruvylshikimate-3-phosphate synthase</fullName>
        <shortName evidence="8">EPSP synthase</shortName>
        <shortName evidence="8">EPSPS</shortName>
    </alternativeName>
</protein>
<comment type="similarity">
    <text evidence="2 8">Belongs to the EPSP synthase family.</text>
</comment>
<feature type="active site" description="Proton acceptor" evidence="8">
    <location>
        <position position="305"/>
    </location>
</feature>
<feature type="binding site" evidence="8">
    <location>
        <position position="7"/>
    </location>
    <ligand>
        <name>3-phosphoshikimate</name>
        <dbReference type="ChEBI" id="CHEBI:145989"/>
    </ligand>
</feature>
<dbReference type="Proteomes" id="UP000516421">
    <property type="component" value="Chromosome"/>
</dbReference>
<dbReference type="FunFam" id="3.65.10.10:FF:000011">
    <property type="entry name" value="3-phosphoshikimate 1-carboxyvinyltransferase"/>
    <property type="match status" value="1"/>
</dbReference>
<evidence type="ECO:0000256" key="3">
    <source>
        <dbReference type="ARBA" id="ARBA00022490"/>
    </source>
</evidence>
<evidence type="ECO:0000259" key="9">
    <source>
        <dbReference type="Pfam" id="PF00275"/>
    </source>
</evidence>
<feature type="binding site" evidence="8">
    <location>
        <position position="336"/>
    </location>
    <ligand>
        <name>phosphoenolpyruvate</name>
        <dbReference type="ChEBI" id="CHEBI:58702"/>
    </ligand>
</feature>
<evidence type="ECO:0000256" key="4">
    <source>
        <dbReference type="ARBA" id="ARBA00022605"/>
    </source>
</evidence>
<comment type="caution">
    <text evidence="8">Lacks conserved residue(s) required for the propagation of feature annotation.</text>
</comment>
<dbReference type="GO" id="GO:0003866">
    <property type="term" value="F:3-phosphoshikimate 1-carboxyvinyltransferase activity"/>
    <property type="evidence" value="ECO:0007669"/>
    <property type="project" value="UniProtKB-UniRule"/>
</dbReference>
<dbReference type="EMBL" id="CP061538">
    <property type="protein sequence ID" value="QNV40976.1"/>
    <property type="molecule type" value="Genomic_DNA"/>
</dbReference>
<feature type="binding site" evidence="8">
    <location>
        <position position="159"/>
    </location>
    <ligand>
        <name>3-phosphoshikimate</name>
        <dbReference type="ChEBI" id="CHEBI:145989"/>
    </ligand>
</feature>
<dbReference type="InterPro" id="IPR023193">
    <property type="entry name" value="EPSP_synthase_CS"/>
</dbReference>
<feature type="binding site" evidence="8">
    <location>
        <position position="12"/>
    </location>
    <ligand>
        <name>3-phosphoshikimate</name>
        <dbReference type="ChEBI" id="CHEBI:145989"/>
    </ligand>
</feature>
<evidence type="ECO:0000256" key="8">
    <source>
        <dbReference type="HAMAP-Rule" id="MF_00210"/>
    </source>
</evidence>
<feature type="domain" description="Enolpyruvate transferase" evidence="9">
    <location>
        <begin position="2"/>
        <end position="408"/>
    </location>
</feature>
<feature type="binding site" evidence="8">
    <location>
        <position position="159"/>
    </location>
    <ligand>
        <name>phosphoenolpyruvate</name>
        <dbReference type="ChEBI" id="CHEBI:58702"/>
    </ligand>
</feature>
<feature type="binding site" evidence="8">
    <location>
        <position position="186"/>
    </location>
    <ligand>
        <name>3-phosphoshikimate</name>
        <dbReference type="ChEBI" id="CHEBI:145989"/>
    </ligand>
</feature>
<keyword evidence="5 8" id="KW-0808">Transferase</keyword>
<evidence type="ECO:0000313" key="11">
    <source>
        <dbReference type="Proteomes" id="UP000516421"/>
    </source>
</evidence>
<feature type="binding site" evidence="8">
    <location>
        <position position="84"/>
    </location>
    <ligand>
        <name>phosphoenolpyruvate</name>
        <dbReference type="ChEBI" id="CHEBI:58702"/>
    </ligand>
</feature>
<reference evidence="10 11" key="1">
    <citation type="submission" date="2020-09" db="EMBL/GenBank/DDBJ databases">
        <title>Investigation of environmental microbe.</title>
        <authorList>
            <person name="Ou Y."/>
            <person name="Kang Q."/>
        </authorList>
    </citation>
    <scope>NUCLEOTIDE SEQUENCE [LARGE SCALE GENOMIC DNA]</scope>
    <source>
        <strain evidence="10 11">KJZ-9</strain>
    </source>
</reference>
<keyword evidence="3 8" id="KW-0963">Cytoplasm</keyword>
<keyword evidence="11" id="KW-1185">Reference proteome</keyword>
<evidence type="ECO:0000256" key="6">
    <source>
        <dbReference type="ARBA" id="ARBA00023141"/>
    </source>
</evidence>
<dbReference type="UniPathway" id="UPA00053">
    <property type="reaction ID" value="UER00089"/>
</dbReference>
<comment type="function">
    <text evidence="8">Catalyzes the transfer of the enolpyruvyl moiety of phosphoenolpyruvate (PEP) to the 5-hydroxyl of shikimate-3-phosphate (S3P) to produce enolpyruvyl shikimate-3-phosphate and inorganic phosphate.</text>
</comment>
<dbReference type="InterPro" id="IPR006264">
    <property type="entry name" value="EPSP_synthase"/>
</dbReference>
<accession>A0A7H2BMT0</accession>
<feature type="binding site" evidence="8">
    <location>
        <position position="377"/>
    </location>
    <ligand>
        <name>phosphoenolpyruvate</name>
        <dbReference type="ChEBI" id="CHEBI:58702"/>
    </ligand>
</feature>
<dbReference type="GO" id="GO:0009423">
    <property type="term" value="P:chorismate biosynthetic process"/>
    <property type="evidence" value="ECO:0007669"/>
    <property type="project" value="UniProtKB-UniRule"/>
</dbReference>
<evidence type="ECO:0000256" key="2">
    <source>
        <dbReference type="ARBA" id="ARBA00009948"/>
    </source>
</evidence>
<feature type="binding site" evidence="8">
    <location>
        <position position="305"/>
    </location>
    <ligand>
        <name>3-phosphoshikimate</name>
        <dbReference type="ChEBI" id="CHEBI:145989"/>
    </ligand>
</feature>
<dbReference type="FunFam" id="3.65.10.10:FF:000010">
    <property type="entry name" value="3-phosphoshikimate 1-carboxyvinyltransferase"/>
    <property type="match status" value="1"/>
</dbReference>
<dbReference type="Pfam" id="PF00275">
    <property type="entry name" value="EPSP_synthase"/>
    <property type="match status" value="1"/>
</dbReference>
<feature type="binding site" evidence="8">
    <location>
        <position position="158"/>
    </location>
    <ligand>
        <name>3-phosphoshikimate</name>
        <dbReference type="ChEBI" id="CHEBI:145989"/>
    </ligand>
</feature>
<dbReference type="GO" id="GO:0008652">
    <property type="term" value="P:amino acid biosynthetic process"/>
    <property type="evidence" value="ECO:0007669"/>
    <property type="project" value="UniProtKB-KW"/>
</dbReference>
<keyword evidence="6 8" id="KW-0057">Aromatic amino acid biosynthesis</keyword>
<dbReference type="Gene3D" id="3.65.10.10">
    <property type="entry name" value="Enolpyruvate transferase domain"/>
    <property type="match status" value="2"/>
</dbReference>
<dbReference type="CDD" id="cd01556">
    <property type="entry name" value="EPSP_synthase"/>
    <property type="match status" value="1"/>
</dbReference>
<feature type="binding site" evidence="8">
    <location>
        <position position="8"/>
    </location>
    <ligand>
        <name>3-phosphoshikimate</name>
        <dbReference type="ChEBI" id="CHEBI:145989"/>
    </ligand>
</feature>
<dbReference type="PROSITE" id="PS00885">
    <property type="entry name" value="EPSP_SYNTHASE_2"/>
    <property type="match status" value="1"/>
</dbReference>
<dbReference type="GO" id="GO:0009073">
    <property type="term" value="P:aromatic amino acid family biosynthetic process"/>
    <property type="evidence" value="ECO:0007669"/>
    <property type="project" value="UniProtKB-KW"/>
</dbReference>
<comment type="catalytic activity">
    <reaction evidence="7">
        <text>3-phosphoshikimate + phosphoenolpyruvate = 5-O-(1-carboxyvinyl)-3-phosphoshikimate + phosphate</text>
        <dbReference type="Rhea" id="RHEA:21256"/>
        <dbReference type="ChEBI" id="CHEBI:43474"/>
        <dbReference type="ChEBI" id="CHEBI:57701"/>
        <dbReference type="ChEBI" id="CHEBI:58702"/>
        <dbReference type="ChEBI" id="CHEBI:145989"/>
        <dbReference type="EC" id="2.5.1.19"/>
    </reaction>
    <physiologicalReaction direction="left-to-right" evidence="7">
        <dbReference type="Rhea" id="RHEA:21257"/>
    </physiologicalReaction>
</comment>
<feature type="binding site" evidence="8">
    <location>
        <position position="332"/>
    </location>
    <ligand>
        <name>3-phosphoshikimate</name>
        <dbReference type="ChEBI" id="CHEBI:145989"/>
    </ligand>
</feature>
<comment type="subcellular location">
    <subcellularLocation>
        <location evidence="8">Cytoplasm</location>
    </subcellularLocation>
</comment>
<feature type="binding site" evidence="8">
    <location>
        <position position="7"/>
    </location>
    <ligand>
        <name>phosphoenolpyruvate</name>
        <dbReference type="ChEBI" id="CHEBI:58702"/>
    </ligand>
</feature>
<keyword evidence="4 8" id="KW-0028">Amino-acid biosynthesis</keyword>
<proteinExistence type="inferred from homology"/>
<evidence type="ECO:0000256" key="5">
    <source>
        <dbReference type="ARBA" id="ARBA00022679"/>
    </source>
</evidence>
<feature type="binding site" evidence="8">
    <location>
        <position position="157"/>
    </location>
    <ligand>
        <name>3-phosphoshikimate</name>
        <dbReference type="ChEBI" id="CHEBI:145989"/>
    </ligand>
</feature>
<evidence type="ECO:0000256" key="1">
    <source>
        <dbReference type="ARBA" id="ARBA00004811"/>
    </source>
</evidence>